<keyword evidence="3" id="KW-1185">Reference proteome</keyword>
<dbReference type="KEGG" id="beq:BEWA_015890"/>
<dbReference type="GeneID" id="15802692"/>
<sequence length="1090" mass="121492">MSSNDIDIRKRCKGICSDNFLLRVENGDVKEAQSYGYCTHKRFIGSWIGKVNYGKKPLLIGNERSDKKPFSEIHTRIEEVTTYYHQEYDRDTKIIKAPLLIAIREYSRAGYKWYKNTGNNRIWKEIPETENIYPNNNTDSADSGFKKQLDRLACSLHYLHRVNIRNGTNEPNYCCPVCSQYGVDVTKQKGIQEIYTRIDHSPQESAPYHVTYQDALIKYQGPGTKPNLISVKKGDYDKISVYYWEGDSDRNNPLLIEVTQASTKKSTWYENIGESGGKHDKWIKLEQEDANLSSGNLKTKLDYLSCAFNNAVRINLGRDSGCHDSGNGNHKSRIKTRHNGTVDKALLLSAYEYTPSKESGGKSFSVAELFIGSQRQKNESGNIFFKDVTKLSSYASFCDTTNPFLICVEYTGRNEWYQRNTNDKNTWEKKDGELFGQIGNIFNSVHQTLSINKCSHYRPPQTGVQINITEQPKDGTLDGTYVSSGSGTLSILMTKDYISPQKDFFKISHRPATDNETFVVSRDLQSGGKIGMGSGKKWNIIEGVQNVDAYFWIGMPKEPILVGVKQNTGTTLHGMGQHGTRWMLDQVKGLSEQQALEHQNCQLNGAIPFDIQNPTKDHSGGKSDCLKSRKIEESAVSPKHPPGGEYTTKEYTINKGGAKISRVIFDGIYTNICATKDTVTKVRICYWKNDPNISSRAIPLLVGFVKSGVIDWYENNGTGSRNLYWTHIKESKDYYDQNGIGQNPRQSLTDKLDEVNCRIHHAVKINISRKNDLYCHERCRPERIKVKKSATSLLDGYIGYDHISNIYRETFTVTAIINDATNSTRMNTVLRDVKRVTVYFQSCDKDIPVTIRIEDSRGTEKWLNRTVEGNGWELSNQNDLPRCQTTSGPSSTKNLSVSSGDSSSESEDSDTGGKITDINQEESYSKMLTNLAKFGVSMSTAAEELGTNAIKGIIDKTLSPTIQLVENVLEDVLTPVVTPQQLDSSPPATTSSATGDYDPASSGDAQQDSATSTPVTPTPTEAKAAAVTGIGEGLATGLGSWAIFGGSTSGTLAGAGGLTGFGLWKLYNRYKGDPWVRHGYPMKCLKHVPY</sequence>
<proteinExistence type="predicted"/>
<feature type="compositionally biased region" description="Low complexity" evidence="1">
    <location>
        <begin position="984"/>
        <end position="994"/>
    </location>
</feature>
<feature type="region of interest" description="Disordered" evidence="1">
    <location>
        <begin position="978"/>
        <end position="1019"/>
    </location>
</feature>
<evidence type="ECO:0000256" key="1">
    <source>
        <dbReference type="SAM" id="MobiDB-lite"/>
    </source>
</evidence>
<accession>L1LCX6</accession>
<comment type="caution">
    <text evidence="2">The sequence shown here is derived from an EMBL/GenBank/DDBJ whole genome shotgun (WGS) entry which is preliminary data.</text>
</comment>
<reference evidence="2 3" key="1">
    <citation type="journal article" date="2012" name="BMC Genomics">
        <title>Comparative genomic analysis and phylogenetic position of Theileria equi.</title>
        <authorList>
            <person name="Kappmeyer L.S."/>
            <person name="Thiagarajan M."/>
            <person name="Herndon D.R."/>
            <person name="Ramsay J.D."/>
            <person name="Caler E."/>
            <person name="Djikeng A."/>
            <person name="Gillespie J.J."/>
            <person name="Lau A.O."/>
            <person name="Roalson E.H."/>
            <person name="Silva J.C."/>
            <person name="Silva M.G."/>
            <person name="Suarez C.E."/>
            <person name="Ueti M.W."/>
            <person name="Nene V.M."/>
            <person name="Mealey R.H."/>
            <person name="Knowles D.P."/>
            <person name="Brayton K.A."/>
        </authorList>
    </citation>
    <scope>NUCLEOTIDE SEQUENCE [LARGE SCALE GENOMIC DNA]</scope>
    <source>
        <strain evidence="2 3">WA</strain>
    </source>
</reference>
<feature type="region of interest" description="Disordered" evidence="1">
    <location>
        <begin position="873"/>
        <end position="920"/>
    </location>
</feature>
<feature type="compositionally biased region" description="Polar residues" evidence="1">
    <location>
        <begin position="873"/>
        <end position="895"/>
    </location>
</feature>
<organism evidence="2 3">
    <name type="scientific">Theileria equi strain WA</name>
    <dbReference type="NCBI Taxonomy" id="1537102"/>
    <lineage>
        <taxon>Eukaryota</taxon>
        <taxon>Sar</taxon>
        <taxon>Alveolata</taxon>
        <taxon>Apicomplexa</taxon>
        <taxon>Aconoidasida</taxon>
        <taxon>Piroplasmida</taxon>
        <taxon>Theileriidae</taxon>
        <taxon>Theileria</taxon>
    </lineage>
</organism>
<dbReference type="VEuPathDB" id="PiroplasmaDB:BEWA_015890"/>
<evidence type="ECO:0000313" key="2">
    <source>
        <dbReference type="EMBL" id="EKX73028.1"/>
    </source>
</evidence>
<dbReference type="Proteomes" id="UP000031512">
    <property type="component" value="Unassembled WGS sequence"/>
</dbReference>
<dbReference type="RefSeq" id="XP_004832480.1">
    <property type="nucleotide sequence ID" value="XM_004832423.1"/>
</dbReference>
<dbReference type="eggNOG" id="ENOG502RSZ3">
    <property type="taxonomic scope" value="Eukaryota"/>
</dbReference>
<dbReference type="STRING" id="1537102.L1LCX6"/>
<dbReference type="AlphaFoldDB" id="L1LCX6"/>
<protein>
    <submittedName>
        <fullName evidence="2">Uncharacterized protein</fullName>
    </submittedName>
</protein>
<evidence type="ECO:0000313" key="3">
    <source>
        <dbReference type="Proteomes" id="UP000031512"/>
    </source>
</evidence>
<dbReference type="EMBL" id="ACOU01000004">
    <property type="protein sequence ID" value="EKX73028.1"/>
    <property type="molecule type" value="Genomic_DNA"/>
</dbReference>
<name>L1LCX6_THEEQ</name>
<gene>
    <name evidence="2" type="ORF">BEWA_015890</name>
</gene>